<dbReference type="AlphaFoldDB" id="A0A0M6YK26"/>
<evidence type="ECO:0000313" key="2">
    <source>
        <dbReference type="EMBL" id="CTQ49406.1"/>
    </source>
</evidence>
<keyword evidence="3" id="KW-1185">Reference proteome</keyword>
<feature type="transmembrane region" description="Helical" evidence="1">
    <location>
        <begin position="144"/>
        <end position="169"/>
    </location>
</feature>
<feature type="transmembrane region" description="Helical" evidence="1">
    <location>
        <begin position="61"/>
        <end position="81"/>
    </location>
</feature>
<feature type="transmembrane region" description="Helical" evidence="1">
    <location>
        <begin position="21"/>
        <end position="41"/>
    </location>
</feature>
<organism evidence="2 3">
    <name type="scientific">Jannaschia donghaensis</name>
    <dbReference type="NCBI Taxonomy" id="420998"/>
    <lineage>
        <taxon>Bacteria</taxon>
        <taxon>Pseudomonadati</taxon>
        <taxon>Pseudomonadota</taxon>
        <taxon>Alphaproteobacteria</taxon>
        <taxon>Rhodobacterales</taxon>
        <taxon>Roseobacteraceae</taxon>
        <taxon>Jannaschia</taxon>
    </lineage>
</organism>
<keyword evidence="1" id="KW-0812">Transmembrane</keyword>
<reference evidence="2 3" key="1">
    <citation type="submission" date="2015-07" db="EMBL/GenBank/DDBJ databases">
        <authorList>
            <person name="Noorani M."/>
        </authorList>
    </citation>
    <scope>NUCLEOTIDE SEQUENCE [LARGE SCALE GENOMIC DNA]</scope>
    <source>
        <strain evidence="2 3">CECT 7802</strain>
    </source>
</reference>
<keyword evidence="1" id="KW-1133">Transmembrane helix</keyword>
<keyword evidence="1" id="KW-0472">Membrane</keyword>
<protein>
    <recommendedName>
        <fullName evidence="4">DUF4013 domain-containing protein</fullName>
    </recommendedName>
</protein>
<dbReference type="STRING" id="420998.JDO7802_01419"/>
<feature type="transmembrane region" description="Helical" evidence="1">
    <location>
        <begin position="113"/>
        <end position="138"/>
    </location>
</feature>
<dbReference type="OrthoDB" id="7704812at2"/>
<gene>
    <name evidence="2" type="ORF">JDO7802_01419</name>
</gene>
<sequence length="251" mass="26818">MLGWKLFVRALTLITENLLPAIRVSLVPYGLAMAAGLWVALTYPEWVGQQLDPENPPPAGFILGTMASLIIGVFASLWVSVGWHRYALLGEVSDGWVPPLRMDLLLSYFGRTLLAFLMAALAAITVATMLAVLLVPLFQESVAAVPAAGGFFAACLVFYRVGVILPAGAAGKPMRMNDALIATKGQAQTIIVLALLTVGVTFLLRLPILLEDANVVISTLYQFVTGWIGLMLGVGTLTALYGHLVEGRPVE</sequence>
<evidence type="ECO:0000256" key="1">
    <source>
        <dbReference type="SAM" id="Phobius"/>
    </source>
</evidence>
<dbReference type="EMBL" id="CXSU01000011">
    <property type="protein sequence ID" value="CTQ49406.1"/>
    <property type="molecule type" value="Genomic_DNA"/>
</dbReference>
<name>A0A0M6YK26_9RHOB</name>
<feature type="transmembrane region" description="Helical" evidence="1">
    <location>
        <begin position="220"/>
        <end position="241"/>
    </location>
</feature>
<evidence type="ECO:0008006" key="4">
    <source>
        <dbReference type="Google" id="ProtNLM"/>
    </source>
</evidence>
<accession>A0A0M6YK26</accession>
<dbReference type="RefSeq" id="WP_055083976.1">
    <property type="nucleotide sequence ID" value="NZ_CXSU01000011.1"/>
</dbReference>
<feature type="transmembrane region" description="Helical" evidence="1">
    <location>
        <begin position="190"/>
        <end position="208"/>
    </location>
</feature>
<proteinExistence type="predicted"/>
<dbReference type="Proteomes" id="UP000049222">
    <property type="component" value="Unassembled WGS sequence"/>
</dbReference>
<evidence type="ECO:0000313" key="3">
    <source>
        <dbReference type="Proteomes" id="UP000049222"/>
    </source>
</evidence>